<keyword evidence="3" id="KW-1185">Reference proteome</keyword>
<reference evidence="2 3" key="1">
    <citation type="submission" date="2018-06" db="EMBL/GenBank/DDBJ databases">
        <title>Streptacidiphilus pinicola sp. nov., isolated from pine grove soil.</title>
        <authorList>
            <person name="Roh S.G."/>
            <person name="Park S."/>
            <person name="Kim M.-K."/>
            <person name="Yun B.-R."/>
            <person name="Park J."/>
            <person name="Kim M.J."/>
            <person name="Kim Y.S."/>
            <person name="Kim S.B."/>
        </authorList>
    </citation>
    <scope>NUCLEOTIDE SEQUENCE [LARGE SCALE GENOMIC DNA]</scope>
    <source>
        <strain evidence="2 3">MMS16-CNU450</strain>
    </source>
</reference>
<protein>
    <submittedName>
        <fullName evidence="2">Uncharacterized protein</fullName>
    </submittedName>
</protein>
<sequence length="254" mass="26818">MTTTVALDGSAPPTKQALCCVLLAGVEAAGVSAWMATLPVQDSLWMGVPLVLAAFAFSASWRSFRAACFVIGGLLFPLSVLGMFDCWFFLLPAGGFLFLAGGVARPPTPHEAASARPVDWVLRALLAGVLVNSVLSAVWWTINPHEGNTLITSVWMAWPGLVVPLIPFWPRTTERLRVTCTSLAGALPLFALGGLTLGWGPMVFAAPPLLAVAGCTSTRPNVRQYSAALAVVMVGVTTILWCGRLLGPRGVITF</sequence>
<dbReference type="Proteomes" id="UP000248889">
    <property type="component" value="Unassembled WGS sequence"/>
</dbReference>
<dbReference type="EMBL" id="QKYN01000163">
    <property type="protein sequence ID" value="RAG81368.1"/>
    <property type="molecule type" value="Genomic_DNA"/>
</dbReference>
<evidence type="ECO:0000256" key="1">
    <source>
        <dbReference type="SAM" id="Phobius"/>
    </source>
</evidence>
<organism evidence="2 3">
    <name type="scientific">Streptacidiphilus pinicola</name>
    <dbReference type="NCBI Taxonomy" id="2219663"/>
    <lineage>
        <taxon>Bacteria</taxon>
        <taxon>Bacillati</taxon>
        <taxon>Actinomycetota</taxon>
        <taxon>Actinomycetes</taxon>
        <taxon>Kitasatosporales</taxon>
        <taxon>Streptomycetaceae</taxon>
        <taxon>Streptacidiphilus</taxon>
    </lineage>
</organism>
<keyword evidence="1" id="KW-0812">Transmembrane</keyword>
<feature type="transmembrane region" description="Helical" evidence="1">
    <location>
        <begin position="120"/>
        <end position="142"/>
    </location>
</feature>
<accession>A0A2X0J1W4</accession>
<comment type="caution">
    <text evidence="2">The sequence shown here is derived from an EMBL/GenBank/DDBJ whole genome shotgun (WGS) entry which is preliminary data.</text>
</comment>
<evidence type="ECO:0000313" key="3">
    <source>
        <dbReference type="Proteomes" id="UP000248889"/>
    </source>
</evidence>
<feature type="transmembrane region" description="Helical" evidence="1">
    <location>
        <begin position="44"/>
        <end position="61"/>
    </location>
</feature>
<gene>
    <name evidence="2" type="ORF">DN069_33290</name>
</gene>
<feature type="transmembrane region" description="Helical" evidence="1">
    <location>
        <begin position="149"/>
        <end position="169"/>
    </location>
</feature>
<feature type="transmembrane region" description="Helical" evidence="1">
    <location>
        <begin position="225"/>
        <end position="246"/>
    </location>
</feature>
<feature type="transmembrane region" description="Helical" evidence="1">
    <location>
        <begin position="73"/>
        <end position="100"/>
    </location>
</feature>
<feature type="transmembrane region" description="Helical" evidence="1">
    <location>
        <begin position="189"/>
        <end position="213"/>
    </location>
</feature>
<dbReference type="RefSeq" id="WP_111506979.1">
    <property type="nucleotide sequence ID" value="NZ_QKYN01000163.1"/>
</dbReference>
<proteinExistence type="predicted"/>
<dbReference type="AlphaFoldDB" id="A0A2X0J1W4"/>
<evidence type="ECO:0000313" key="2">
    <source>
        <dbReference type="EMBL" id="RAG81368.1"/>
    </source>
</evidence>
<keyword evidence="1" id="KW-0472">Membrane</keyword>
<name>A0A2X0J1W4_9ACTN</name>
<keyword evidence="1" id="KW-1133">Transmembrane helix</keyword>